<feature type="domain" description="IFT121-like TPR repeats" evidence="14">
    <location>
        <begin position="1043"/>
        <end position="1142"/>
    </location>
</feature>
<dbReference type="Pfam" id="PF24797">
    <property type="entry name" value="Beta-prop_WDR35_TULP_N"/>
    <property type="match status" value="1"/>
</dbReference>
<evidence type="ECO:0000256" key="5">
    <source>
        <dbReference type="ARBA" id="ARBA00022794"/>
    </source>
</evidence>
<evidence type="ECO:0000256" key="6">
    <source>
        <dbReference type="ARBA" id="ARBA00023069"/>
    </source>
</evidence>
<keyword evidence="2" id="KW-0963">Cytoplasm</keyword>
<dbReference type="InterPro" id="IPR056157">
    <property type="entry name" value="TPR_IFT80_172_dom"/>
</dbReference>
<evidence type="ECO:0000313" key="16">
    <source>
        <dbReference type="Proteomes" id="UP000728032"/>
    </source>
</evidence>
<evidence type="ECO:0000256" key="9">
    <source>
        <dbReference type="PROSITE-ProRule" id="PRU00221"/>
    </source>
</evidence>
<feature type="domain" description="IFT80/172/WDR35 TPR" evidence="11">
    <location>
        <begin position="725"/>
        <end position="814"/>
    </location>
</feature>
<feature type="domain" description="IFT121-like zinc finger" evidence="10">
    <location>
        <begin position="1173"/>
        <end position="1205"/>
    </location>
</feature>
<dbReference type="InterPro" id="IPR056159">
    <property type="entry name" value="Beta-prop_IFT121_TULP_N"/>
</dbReference>
<dbReference type="Pfam" id="PF25170">
    <property type="entry name" value="TPR_WDR35"/>
    <property type="match status" value="1"/>
</dbReference>
<evidence type="ECO:0000313" key="15">
    <source>
        <dbReference type="EMBL" id="CAD7650332.1"/>
    </source>
</evidence>
<evidence type="ECO:0000259" key="11">
    <source>
        <dbReference type="Pfam" id="PF23387"/>
    </source>
</evidence>
<evidence type="ECO:0008006" key="17">
    <source>
        <dbReference type="Google" id="ProtNLM"/>
    </source>
</evidence>
<dbReference type="Pfam" id="PF25768">
    <property type="entry name" value="TPR_IFT121"/>
    <property type="match status" value="1"/>
</dbReference>
<evidence type="ECO:0000259" key="10">
    <source>
        <dbReference type="Pfam" id="PF23145"/>
    </source>
</evidence>
<feature type="domain" description="IFT121 second beta-propeller" evidence="12">
    <location>
        <begin position="348"/>
        <end position="678"/>
    </location>
</feature>
<proteinExistence type="predicted"/>
<reference evidence="15" key="1">
    <citation type="submission" date="2020-11" db="EMBL/GenBank/DDBJ databases">
        <authorList>
            <person name="Tran Van P."/>
        </authorList>
    </citation>
    <scope>NUCLEOTIDE SEQUENCE</scope>
</reference>
<dbReference type="Pfam" id="PF23387">
    <property type="entry name" value="TPR_IFT80_172"/>
    <property type="match status" value="1"/>
</dbReference>
<dbReference type="SMART" id="SM00320">
    <property type="entry name" value="WD40"/>
    <property type="match status" value="5"/>
</dbReference>
<keyword evidence="3 9" id="KW-0853">WD repeat</keyword>
<dbReference type="InterPro" id="IPR015943">
    <property type="entry name" value="WD40/YVTN_repeat-like_dom_sf"/>
</dbReference>
<evidence type="ECO:0000256" key="2">
    <source>
        <dbReference type="ARBA" id="ARBA00022490"/>
    </source>
</evidence>
<dbReference type="PANTHER" id="PTHR12764">
    <property type="entry name" value="WD REPEAT DOMAIN-RELATED"/>
    <property type="match status" value="1"/>
</dbReference>
<evidence type="ECO:0000259" key="14">
    <source>
        <dbReference type="Pfam" id="PF25768"/>
    </source>
</evidence>
<keyword evidence="4" id="KW-0677">Repeat</keyword>
<dbReference type="InterPro" id="IPR001680">
    <property type="entry name" value="WD40_rpt"/>
</dbReference>
<sequence length="1221" mass="136504">MFVYLSKKIAIPNNNKVRGLAWSRDHGFIACGGDDGLLKVLKLESGGGDTSDARVGKGLAASKNLSMNQTLEGHSGTVENMCWNEPFQKLTSSDQNGLIIVWMLYKGSWYEEMVNNRNKSVVRGMAWTVDGHKICIVYEDGAVIVGSVDGNRLWGKELKGQRLSRVEWSPDGRLILFGVMEAEVHVYDQNGNFLTKVPLQAIQGIYSRSAAYGTSAQVIGIKWFNGSTQAKARESSQALAIAFETGRVQLMRHESDDNPVVFDADIRVSSICWNTTGTVLSVTGCADTEGDNRRNFVKFYDQSGRLVQTLRVPGREVYASSWEREGLRIALAVDSYIFFANIRPDYNWCYFASTVVYAVANTGAPTGDDYQSQSGGGQVDTIVFWHIPSETKYVKSVRNLLRMASHALQCVIATKYDEPSGGSKKRDSSSLIVCNAIGTPVDTQVVEMAVEHLAMNATRVIAASRDSICLWRFNAPSAAASAPKGIAAQRMTYSQMGLTIDGLDIDSDETIRTTFVSHNDPIVCIVCSDKDLIVAQESRTFQHYLLPNLTLISKFDTNCVASKMSLNRDSSKLSAIDSIGTLSVYDLEATGHQSGSGADTTAGKLVGFERHDVWDMKWSADDSDAIAVTEKTKLFVFNTKSLESEGEPFVSSGHICAFEDLTLRTVLLDELVADSRQSDDPVLTIGAYVVDCETKWLSDARRLLESGVELSEAVALAEQLSHPRLWRLIRDTALQALDLNVAELAMVKSRDYKGIQFVKRVKQLPNDSLKRAEILCFDGQFDAAERLYLEVDRKDLAVDMRQTLGQYQRVLELLRNDFGTSDDHQMRDALCSLGDQLADDHNWDEAVVHYERSGAYDRLFECYCLLENYDGLKKLVHNLPDNHPILAEFGRTFESVGMCREAVDAYRRARKVDLAIACCVTMSEWKVGIDLAHEYDVPDIDSLLSKYAEHLLQKRKHLDVVELYRKANKISDASAMLLKVIADYKKDRKADPILLKKLYTLVGLLHEESRRSPNRPNRKSTALNALLSDDSFSFENTNYMVLDDPWKGAEAYHFLILCQRQLYDGYFDSAMKTALHLRDYEDFIDSEEIYCLLGVSSCANKAFSIGSKAFIKLESSDAIAEERRLQYEELAIAIFTRNPPKDTRNWPKSECTSCETMISDWLTVCPSCHMKFPICVASGRPIQDSSKQWTCDRCAHHAYKADLTLIAFFSNFCTSFADSVQ</sequence>
<evidence type="ECO:0000259" key="12">
    <source>
        <dbReference type="Pfam" id="PF23390"/>
    </source>
</evidence>
<dbReference type="GO" id="GO:0061512">
    <property type="term" value="P:protein localization to cilium"/>
    <property type="evidence" value="ECO:0007669"/>
    <property type="project" value="TreeGrafter"/>
</dbReference>
<dbReference type="PANTHER" id="PTHR12764:SF5">
    <property type="entry name" value="LD29485P"/>
    <property type="match status" value="1"/>
</dbReference>
<keyword evidence="6" id="KW-0969">Cilium</keyword>
<dbReference type="Pfam" id="PF23390">
    <property type="entry name" value="Beta-prop_WDR35_2nd"/>
    <property type="match status" value="1"/>
</dbReference>
<dbReference type="GO" id="GO:0097730">
    <property type="term" value="C:non-motile cilium"/>
    <property type="evidence" value="ECO:0007669"/>
    <property type="project" value="TreeGrafter"/>
</dbReference>
<protein>
    <recommendedName>
        <fullName evidence="17">Anaphase-promoting complex subunit 4 WD40 domain-containing protein</fullName>
    </recommendedName>
</protein>
<dbReference type="OrthoDB" id="10260567at2759"/>
<evidence type="ECO:0000256" key="3">
    <source>
        <dbReference type="ARBA" id="ARBA00022574"/>
    </source>
</evidence>
<keyword evidence="7" id="KW-0206">Cytoskeleton</keyword>
<name>A0A7R9LYL9_9ACAR</name>
<evidence type="ECO:0000256" key="1">
    <source>
        <dbReference type="ARBA" id="ARBA00004120"/>
    </source>
</evidence>
<feature type="repeat" description="WD" evidence="9">
    <location>
        <begin position="71"/>
        <end position="102"/>
    </location>
</feature>
<dbReference type="GO" id="GO:0030991">
    <property type="term" value="C:intraciliary transport particle A"/>
    <property type="evidence" value="ECO:0007669"/>
    <property type="project" value="TreeGrafter"/>
</dbReference>
<keyword evidence="16" id="KW-1185">Reference proteome</keyword>
<dbReference type="PIRSF" id="PIRSF037536">
    <property type="entry name" value="WD_repeat_p35"/>
    <property type="match status" value="1"/>
</dbReference>
<dbReference type="GO" id="GO:1905515">
    <property type="term" value="P:non-motile cilium assembly"/>
    <property type="evidence" value="ECO:0007669"/>
    <property type="project" value="TreeGrafter"/>
</dbReference>
<accession>A0A7R9LYL9</accession>
<evidence type="ECO:0000256" key="7">
    <source>
        <dbReference type="ARBA" id="ARBA00023212"/>
    </source>
</evidence>
<organism evidence="15">
    <name type="scientific">Oppiella nova</name>
    <dbReference type="NCBI Taxonomy" id="334625"/>
    <lineage>
        <taxon>Eukaryota</taxon>
        <taxon>Metazoa</taxon>
        <taxon>Ecdysozoa</taxon>
        <taxon>Arthropoda</taxon>
        <taxon>Chelicerata</taxon>
        <taxon>Arachnida</taxon>
        <taxon>Acari</taxon>
        <taxon>Acariformes</taxon>
        <taxon>Sarcoptiformes</taxon>
        <taxon>Oribatida</taxon>
        <taxon>Brachypylina</taxon>
        <taxon>Oppioidea</taxon>
        <taxon>Oppiidae</taxon>
        <taxon>Oppiella</taxon>
    </lineage>
</organism>
<keyword evidence="8" id="KW-0966">Cell projection</keyword>
<dbReference type="Gene3D" id="2.130.10.10">
    <property type="entry name" value="YVTN repeat-like/Quinoprotein amine dehydrogenase"/>
    <property type="match status" value="2"/>
</dbReference>
<dbReference type="InterPro" id="IPR057979">
    <property type="entry name" value="TPR_IFT121"/>
</dbReference>
<feature type="domain" description="IFT121/TULP4 N-terminal" evidence="13">
    <location>
        <begin position="1"/>
        <end position="343"/>
    </location>
</feature>
<dbReference type="AlphaFoldDB" id="A0A7R9LYL9"/>
<dbReference type="Gene3D" id="1.25.40.470">
    <property type="match status" value="1"/>
</dbReference>
<dbReference type="InterPro" id="IPR057361">
    <property type="entry name" value="TPR_WDR35"/>
</dbReference>
<dbReference type="InterPro" id="IPR036322">
    <property type="entry name" value="WD40_repeat_dom_sf"/>
</dbReference>
<dbReference type="SUPFAM" id="SSF48452">
    <property type="entry name" value="TPR-like"/>
    <property type="match status" value="1"/>
</dbReference>
<gene>
    <name evidence="15" type="ORF">ONB1V03_LOCUS7755</name>
</gene>
<comment type="subcellular location">
    <subcellularLocation>
        <location evidence="1">Cytoplasm</location>
        <location evidence="1">Cytoskeleton</location>
        <location evidence="1">Cilium basal body</location>
    </subcellularLocation>
</comment>
<dbReference type="InterPro" id="IPR039857">
    <property type="entry name" value="Ift122/121"/>
</dbReference>
<dbReference type="GO" id="GO:0035721">
    <property type="term" value="P:intraciliary retrograde transport"/>
    <property type="evidence" value="ECO:0007669"/>
    <property type="project" value="TreeGrafter"/>
</dbReference>
<dbReference type="InterPro" id="IPR056170">
    <property type="entry name" value="Znf_IFT121-like"/>
</dbReference>
<dbReference type="EMBL" id="CAJPVJ010004075">
    <property type="protein sequence ID" value="CAG2168264.1"/>
    <property type="molecule type" value="Genomic_DNA"/>
</dbReference>
<evidence type="ECO:0000259" key="13">
    <source>
        <dbReference type="Pfam" id="PF24797"/>
    </source>
</evidence>
<evidence type="ECO:0000256" key="4">
    <source>
        <dbReference type="ARBA" id="ARBA00022737"/>
    </source>
</evidence>
<dbReference type="InterPro" id="IPR017233">
    <property type="entry name" value="WDR35"/>
</dbReference>
<keyword evidence="5" id="KW-0970">Cilium biogenesis/degradation</keyword>
<dbReference type="InterPro" id="IPR056158">
    <property type="entry name" value="Beta-prop_IFT121_2nd"/>
</dbReference>
<dbReference type="InterPro" id="IPR011990">
    <property type="entry name" value="TPR-like_helical_dom_sf"/>
</dbReference>
<dbReference type="SUPFAM" id="SSF50978">
    <property type="entry name" value="WD40 repeat-like"/>
    <property type="match status" value="1"/>
</dbReference>
<dbReference type="PROSITE" id="PS50082">
    <property type="entry name" value="WD_REPEATS_2"/>
    <property type="match status" value="1"/>
</dbReference>
<evidence type="ECO:0000256" key="8">
    <source>
        <dbReference type="ARBA" id="ARBA00023273"/>
    </source>
</evidence>
<dbReference type="Proteomes" id="UP000728032">
    <property type="component" value="Unassembled WGS sequence"/>
</dbReference>
<dbReference type="Pfam" id="PF23145">
    <property type="entry name" value="Zf_2nd_IFT121"/>
    <property type="match status" value="1"/>
</dbReference>
<dbReference type="SUPFAM" id="SSF69322">
    <property type="entry name" value="Tricorn protease domain 2"/>
    <property type="match status" value="1"/>
</dbReference>
<dbReference type="EMBL" id="OC918900">
    <property type="protein sequence ID" value="CAD7650332.1"/>
    <property type="molecule type" value="Genomic_DNA"/>
</dbReference>